<dbReference type="RefSeq" id="WP_136843658.1">
    <property type="nucleotide sequence ID" value="NZ_SUPL01000005.1"/>
</dbReference>
<dbReference type="EMBL" id="SUPL01000005">
    <property type="protein sequence ID" value="TJY34643.1"/>
    <property type="molecule type" value="Genomic_DNA"/>
</dbReference>
<keyword evidence="1" id="KW-1133">Transmembrane helix</keyword>
<feature type="transmembrane region" description="Helical" evidence="1">
    <location>
        <begin position="5"/>
        <end position="23"/>
    </location>
</feature>
<protein>
    <submittedName>
        <fullName evidence="2">Uncharacterized protein</fullName>
    </submittedName>
</protein>
<dbReference type="AlphaFoldDB" id="A0A4U0ESC5"/>
<accession>A0A4U0ESC5</accession>
<dbReference type="Proteomes" id="UP000307657">
    <property type="component" value="Unassembled WGS sequence"/>
</dbReference>
<evidence type="ECO:0000313" key="3">
    <source>
        <dbReference type="Proteomes" id="UP000307657"/>
    </source>
</evidence>
<proteinExistence type="predicted"/>
<organism evidence="2 3">
    <name type="scientific">Pontimicrobium aquaticum</name>
    <dbReference type="NCBI Taxonomy" id="2565367"/>
    <lineage>
        <taxon>Bacteria</taxon>
        <taxon>Pseudomonadati</taxon>
        <taxon>Bacteroidota</taxon>
        <taxon>Flavobacteriia</taxon>
        <taxon>Flavobacteriales</taxon>
        <taxon>Flavobacteriaceae</taxon>
        <taxon>Pontimicrobium</taxon>
    </lineage>
</organism>
<keyword evidence="1" id="KW-0812">Transmembrane</keyword>
<evidence type="ECO:0000256" key="1">
    <source>
        <dbReference type="SAM" id="Phobius"/>
    </source>
</evidence>
<dbReference type="OrthoDB" id="1453319at2"/>
<reference evidence="2 3" key="1">
    <citation type="submission" date="2019-04" db="EMBL/GenBank/DDBJ databases">
        <title>Lacinutrix sp. nov., isolated from marine water.</title>
        <authorList>
            <person name="Kim W."/>
        </authorList>
    </citation>
    <scope>NUCLEOTIDE SEQUENCE [LARGE SCALE GENOMIC DNA]</scope>
    <source>
        <strain evidence="2 3">CAU 1491</strain>
    </source>
</reference>
<sequence length="67" mass="7493">MRIFTYILSIIALGLIIFNLTQIDFNDPFNDESTVALITVLAGLCAILLLAILRVSKNIESKVKNKR</sequence>
<comment type="caution">
    <text evidence="2">The sequence shown here is derived from an EMBL/GenBank/DDBJ whole genome shotgun (WGS) entry which is preliminary data.</text>
</comment>
<keyword evidence="1" id="KW-0472">Membrane</keyword>
<name>A0A4U0ESC5_9FLAO</name>
<evidence type="ECO:0000313" key="2">
    <source>
        <dbReference type="EMBL" id="TJY34643.1"/>
    </source>
</evidence>
<keyword evidence="3" id="KW-1185">Reference proteome</keyword>
<feature type="transmembrane region" description="Helical" evidence="1">
    <location>
        <begin position="35"/>
        <end position="56"/>
    </location>
</feature>
<gene>
    <name evidence="2" type="ORF">E5167_10045</name>
</gene>